<dbReference type="PANTHER" id="PTHR11934:SF0">
    <property type="entry name" value="RIBOSE-5-PHOSPHATE ISOMERASE"/>
    <property type="match status" value="1"/>
</dbReference>
<dbReference type="CDD" id="cd00067">
    <property type="entry name" value="GAL4"/>
    <property type="match status" value="1"/>
</dbReference>
<protein>
    <recommendedName>
        <fullName evidence="5">Ribose-5-phosphate isomerase</fullName>
        <ecNumber evidence="4">5.3.1.6</ecNumber>
    </recommendedName>
    <alternativeName>
        <fullName evidence="8">D-ribose-5-phosphate ketol-isomerase</fullName>
    </alternativeName>
    <alternativeName>
        <fullName evidence="7">Phosphoriboisomerase</fullName>
    </alternativeName>
</protein>
<accession>A0ABP9ZDX4</accession>
<evidence type="ECO:0000256" key="6">
    <source>
        <dbReference type="ARBA" id="ARBA00023235"/>
    </source>
</evidence>
<dbReference type="EMBL" id="BAABUK010000041">
    <property type="protein sequence ID" value="GAA5817331.1"/>
    <property type="molecule type" value="Genomic_DNA"/>
</dbReference>
<comment type="caution">
    <text evidence="11">The sequence shown here is derived from an EMBL/GenBank/DDBJ whole genome shotgun (WGS) entry which is preliminary data.</text>
</comment>
<comment type="catalytic activity">
    <reaction evidence="1">
        <text>aldehydo-D-ribose 5-phosphate = D-ribulose 5-phosphate</text>
        <dbReference type="Rhea" id="RHEA:14657"/>
        <dbReference type="ChEBI" id="CHEBI:58121"/>
        <dbReference type="ChEBI" id="CHEBI:58273"/>
        <dbReference type="EC" id="5.3.1.6"/>
    </reaction>
</comment>
<dbReference type="SUPFAM" id="SSF100950">
    <property type="entry name" value="NagB/RpiA/CoA transferase-like"/>
    <property type="match status" value="1"/>
</dbReference>
<feature type="compositionally biased region" description="Polar residues" evidence="9">
    <location>
        <begin position="76"/>
        <end position="102"/>
    </location>
</feature>
<dbReference type="EC" id="5.3.1.6" evidence="4"/>
<proteinExistence type="inferred from homology"/>
<dbReference type="PROSITE" id="PS00463">
    <property type="entry name" value="ZN2_CY6_FUNGAL_1"/>
    <property type="match status" value="1"/>
</dbReference>
<keyword evidence="12" id="KW-1185">Reference proteome</keyword>
<dbReference type="Gene3D" id="3.40.50.1360">
    <property type="match status" value="1"/>
</dbReference>
<dbReference type="Pfam" id="PF06026">
    <property type="entry name" value="Rib_5-P_isom_A"/>
    <property type="match status" value="1"/>
</dbReference>
<evidence type="ECO:0000313" key="12">
    <source>
        <dbReference type="Proteomes" id="UP001473302"/>
    </source>
</evidence>
<evidence type="ECO:0000256" key="3">
    <source>
        <dbReference type="ARBA" id="ARBA00008088"/>
    </source>
</evidence>
<dbReference type="PANTHER" id="PTHR11934">
    <property type="entry name" value="RIBOSE-5-PHOSPHATE ISOMERASE"/>
    <property type="match status" value="1"/>
</dbReference>
<dbReference type="InterPro" id="IPR037171">
    <property type="entry name" value="NagB/RpiA_transferase-like"/>
</dbReference>
<name>A0ABP9ZDX4_9FUNG</name>
<reference evidence="11 12" key="1">
    <citation type="submission" date="2024-04" db="EMBL/GenBank/DDBJ databases">
        <title>genome sequences of Mucor flavus KT1a and Helicostylum pulchrum KT1b strains isolated from the surface of a dry-aged beef.</title>
        <authorList>
            <person name="Toyotome T."/>
            <person name="Hosono M."/>
            <person name="Torimaru M."/>
            <person name="Fukuda K."/>
            <person name="Mikami N."/>
        </authorList>
    </citation>
    <scope>NUCLEOTIDE SEQUENCE [LARGE SCALE GENOMIC DNA]</scope>
    <source>
        <strain evidence="11 12">KT1a</strain>
    </source>
</reference>
<organism evidence="11 12">
    <name type="scientific">Mucor flavus</name>
    <dbReference type="NCBI Taxonomy" id="439312"/>
    <lineage>
        <taxon>Eukaryota</taxon>
        <taxon>Fungi</taxon>
        <taxon>Fungi incertae sedis</taxon>
        <taxon>Mucoromycota</taxon>
        <taxon>Mucoromycotina</taxon>
        <taxon>Mucoromycetes</taxon>
        <taxon>Mucorales</taxon>
        <taxon>Mucorineae</taxon>
        <taxon>Mucoraceae</taxon>
        <taxon>Mucor</taxon>
    </lineage>
</organism>
<evidence type="ECO:0000256" key="4">
    <source>
        <dbReference type="ARBA" id="ARBA00011959"/>
    </source>
</evidence>
<evidence type="ECO:0000256" key="9">
    <source>
        <dbReference type="SAM" id="MobiDB-lite"/>
    </source>
</evidence>
<dbReference type="SUPFAM" id="SSF75445">
    <property type="entry name" value="D-ribose-5-phosphate isomerase (RpiA), lid domain"/>
    <property type="match status" value="1"/>
</dbReference>
<dbReference type="PROSITE" id="PS50048">
    <property type="entry name" value="ZN2_CY6_FUNGAL_2"/>
    <property type="match status" value="1"/>
</dbReference>
<evidence type="ECO:0000256" key="7">
    <source>
        <dbReference type="ARBA" id="ARBA00029734"/>
    </source>
</evidence>
<evidence type="ECO:0000259" key="10">
    <source>
        <dbReference type="PROSITE" id="PS50048"/>
    </source>
</evidence>
<dbReference type="InterPro" id="IPR001138">
    <property type="entry name" value="Zn2Cys6_DnaBD"/>
</dbReference>
<evidence type="ECO:0000256" key="5">
    <source>
        <dbReference type="ARBA" id="ARBA00019150"/>
    </source>
</evidence>
<comment type="similarity">
    <text evidence="3">Belongs to the ribose 5-phosphate isomerase family.</text>
</comment>
<sequence>MSYTSVPLSFNGYETLQNPKKKLNKVHVSAACANCKKAHLACDVSRPCQRCISTDKMDTCCDVQHKKRGRPKMMRDSNNNKIRSSPTSNNRVNSEHVTTSSSTSNDSMLVILSMDLCCVRVTDKSLEYLQLYPQEFSHRSIYDFLIPGQSRQEMAKLHRCLLDNVVQHQQTKLPANVIRSSSETFFSAHINALATIANGSFTLKKNLLFQCGGEAKRQENMSCQFYLGGGLGADLFESGSIHQLYIVCVLSPVSLDRDTSLSASPSSVHAGIISPPLSTPLDDPIESPPTTSYSPAEEKEMTDHNNIADNRPIISIKTTTKPLELTDQEESTQLDRLRTQVHRTKQWMHPHALYYLNTTSSRLSSEAMAHTSRPYLMSNPIEQGKKLAAYRAVDEYITAEHKVVGIGSGSTVVYVVERILQRPELKHIVYVPTSFQSKLLIIEGGLIMGSIEQYPDIDVTIDGADEVDEALNAIKGGGACQFQEKLVAEAAKKFVIVADFRKKSKKLGTEWTKGVPIEVVPMTYKSVMKSIDTKLSLKPVTSKLRMAVNKAGPVVTDNGNFVVDTHFGAIDDPAQLLKEIKLLTGVYEVGLFCNMAEKAYFGQEDGSVDIWTK</sequence>
<dbReference type="InterPro" id="IPR004788">
    <property type="entry name" value="Ribose5P_isomerase_type_A"/>
</dbReference>
<keyword evidence="6" id="KW-0413">Isomerase</keyword>
<dbReference type="CDD" id="cd01398">
    <property type="entry name" value="RPI_A"/>
    <property type="match status" value="1"/>
</dbReference>
<evidence type="ECO:0000256" key="1">
    <source>
        <dbReference type="ARBA" id="ARBA00001713"/>
    </source>
</evidence>
<evidence type="ECO:0000313" key="11">
    <source>
        <dbReference type="EMBL" id="GAA5817331.1"/>
    </source>
</evidence>
<comment type="pathway">
    <text evidence="2">Carbohydrate degradation; pentose phosphate pathway; D-ribose 5-phosphate from D-ribulose 5-phosphate (non-oxidative stage): step 1/1.</text>
</comment>
<dbReference type="NCBIfam" id="NF001924">
    <property type="entry name" value="PRK00702.1"/>
    <property type="match status" value="1"/>
</dbReference>
<feature type="region of interest" description="Disordered" evidence="9">
    <location>
        <begin position="67"/>
        <end position="102"/>
    </location>
</feature>
<evidence type="ECO:0000256" key="2">
    <source>
        <dbReference type="ARBA" id="ARBA00004988"/>
    </source>
</evidence>
<feature type="domain" description="Zn(2)-C6 fungal-type" evidence="10">
    <location>
        <begin position="31"/>
        <end position="60"/>
    </location>
</feature>
<dbReference type="Gene3D" id="3.30.70.260">
    <property type="match status" value="1"/>
</dbReference>
<dbReference type="Proteomes" id="UP001473302">
    <property type="component" value="Unassembled WGS sequence"/>
</dbReference>
<evidence type="ECO:0000256" key="8">
    <source>
        <dbReference type="ARBA" id="ARBA00032273"/>
    </source>
</evidence>
<dbReference type="NCBIfam" id="TIGR00021">
    <property type="entry name" value="rpiA"/>
    <property type="match status" value="1"/>
</dbReference>
<feature type="region of interest" description="Disordered" evidence="9">
    <location>
        <begin position="263"/>
        <end position="311"/>
    </location>
</feature>
<gene>
    <name evidence="11" type="ORF">MFLAVUS_010875</name>
</gene>